<feature type="chain" id="PRO_5020504608" description="DUF3261 domain-containing protein" evidence="1">
    <location>
        <begin position="28"/>
        <end position="189"/>
    </location>
</feature>
<evidence type="ECO:0000313" key="3">
    <source>
        <dbReference type="Proteomes" id="UP000292120"/>
    </source>
</evidence>
<dbReference type="PROSITE" id="PS51257">
    <property type="entry name" value="PROKAR_LIPOPROTEIN"/>
    <property type="match status" value="1"/>
</dbReference>
<dbReference type="AlphaFoldDB" id="A0A4Q9H591"/>
<name>A0A4Q9H591_9BURK</name>
<dbReference type="Proteomes" id="UP000292120">
    <property type="component" value="Unassembled WGS sequence"/>
</dbReference>
<organism evidence="2 3">
    <name type="scientific">Aquabacterium lacunae</name>
    <dbReference type="NCBI Taxonomy" id="2528630"/>
    <lineage>
        <taxon>Bacteria</taxon>
        <taxon>Pseudomonadati</taxon>
        <taxon>Pseudomonadota</taxon>
        <taxon>Betaproteobacteria</taxon>
        <taxon>Burkholderiales</taxon>
        <taxon>Aquabacterium</taxon>
    </lineage>
</organism>
<feature type="signal peptide" evidence="1">
    <location>
        <begin position="1"/>
        <end position="27"/>
    </location>
</feature>
<gene>
    <name evidence="2" type="ORF">EYS42_07165</name>
</gene>
<evidence type="ECO:0000313" key="2">
    <source>
        <dbReference type="EMBL" id="TBO32934.1"/>
    </source>
</evidence>
<evidence type="ECO:0008006" key="4">
    <source>
        <dbReference type="Google" id="ProtNLM"/>
    </source>
</evidence>
<dbReference type="OrthoDB" id="9150218at2"/>
<proteinExistence type="predicted"/>
<dbReference type="RefSeq" id="WP_130967177.1">
    <property type="nucleotide sequence ID" value="NZ_SIXI01000002.1"/>
</dbReference>
<protein>
    <recommendedName>
        <fullName evidence="4">DUF3261 domain-containing protein</fullName>
    </recommendedName>
</protein>
<evidence type="ECO:0000256" key="1">
    <source>
        <dbReference type="SAM" id="SignalP"/>
    </source>
</evidence>
<sequence length="189" mass="20776">MFNKLSLMLKSLRLTAVLPVVFVGACAAGGEGQGANYFADKNRMQIGAELIVDAVAGAEMYGVEMFSDGSDRAFYGKAHSNAKNIDKMGFPLPRIPQKVRVIWRSIYKPLWSKTGGITFDGPLAGDYTIPVAPRIPEAVLEDVRRNGGALRIKFRLKPDGVMLGWDIQRSGAYVFEYTMAGGDFLDTRY</sequence>
<keyword evidence="1" id="KW-0732">Signal</keyword>
<reference evidence="2 3" key="1">
    <citation type="submission" date="2019-02" db="EMBL/GenBank/DDBJ databases">
        <title>Aquabacterium sp. strain KMB7.</title>
        <authorList>
            <person name="Chen W.-M."/>
        </authorList>
    </citation>
    <scope>NUCLEOTIDE SEQUENCE [LARGE SCALE GENOMIC DNA]</scope>
    <source>
        <strain evidence="2 3">KMB7</strain>
    </source>
</reference>
<dbReference type="EMBL" id="SIXI01000002">
    <property type="protein sequence ID" value="TBO32934.1"/>
    <property type="molecule type" value="Genomic_DNA"/>
</dbReference>
<comment type="caution">
    <text evidence="2">The sequence shown here is derived from an EMBL/GenBank/DDBJ whole genome shotgun (WGS) entry which is preliminary data.</text>
</comment>
<keyword evidence="3" id="KW-1185">Reference proteome</keyword>
<accession>A0A4Q9H591</accession>